<dbReference type="AlphaFoldDB" id="M2MIS8"/>
<evidence type="ECO:0000256" key="5">
    <source>
        <dbReference type="ARBA" id="ARBA00023242"/>
    </source>
</evidence>
<dbReference type="GO" id="GO:0140727">
    <property type="term" value="P:siRNA-mediated pericentric heterochromatin formation"/>
    <property type="evidence" value="ECO:0007669"/>
    <property type="project" value="EnsemblFungi"/>
</dbReference>
<gene>
    <name evidence="7" type="ORF">BAUCODRAFT_317285</name>
</gene>
<keyword evidence="4" id="KW-0508">mRNA splicing</keyword>
<dbReference type="RefSeq" id="XP_007681613.1">
    <property type="nucleotide sequence ID" value="XM_007683423.1"/>
</dbReference>
<comment type="subcellular location">
    <subcellularLocation>
        <location evidence="1">Nucleus</location>
    </subcellularLocation>
</comment>
<dbReference type="FunFam" id="1.25.40.10:FF:000451">
    <property type="entry name" value="mRNA splicing protein (Prp39), putative"/>
    <property type="match status" value="1"/>
</dbReference>
<dbReference type="GO" id="GO:0000243">
    <property type="term" value="C:commitment complex"/>
    <property type="evidence" value="ECO:0007669"/>
    <property type="project" value="TreeGrafter"/>
</dbReference>
<evidence type="ECO:0000256" key="2">
    <source>
        <dbReference type="ARBA" id="ARBA00022664"/>
    </source>
</evidence>
<dbReference type="GO" id="GO:0030627">
    <property type="term" value="F:pre-mRNA 5'-splice site binding"/>
    <property type="evidence" value="ECO:0007669"/>
    <property type="project" value="TreeGrafter"/>
</dbReference>
<dbReference type="OMA" id="IISWANL"/>
<dbReference type="Pfam" id="PF23240">
    <property type="entry name" value="HAT_PRP39_N"/>
    <property type="match status" value="1"/>
</dbReference>
<keyword evidence="8" id="KW-1185">Reference proteome</keyword>
<evidence type="ECO:0000313" key="7">
    <source>
        <dbReference type="EMBL" id="EMC91173.1"/>
    </source>
</evidence>
<dbReference type="GeneID" id="19111568"/>
<evidence type="ECO:0008006" key="9">
    <source>
        <dbReference type="Google" id="ProtNLM"/>
    </source>
</evidence>
<dbReference type="OrthoDB" id="10265668at2759"/>
<dbReference type="InterPro" id="IPR011990">
    <property type="entry name" value="TPR-like_helical_dom_sf"/>
</dbReference>
<evidence type="ECO:0000256" key="1">
    <source>
        <dbReference type="ARBA" id="ARBA00004123"/>
    </source>
</evidence>
<dbReference type="SMART" id="SM00386">
    <property type="entry name" value="HAT"/>
    <property type="match status" value="8"/>
</dbReference>
<dbReference type="Pfam" id="PF23241">
    <property type="entry name" value="HAT_PRP39_C"/>
    <property type="match status" value="1"/>
</dbReference>
<reference evidence="7 8" key="1">
    <citation type="journal article" date="2012" name="PLoS Pathog.">
        <title>Diverse lifestyles and strategies of plant pathogenesis encoded in the genomes of eighteen Dothideomycetes fungi.</title>
        <authorList>
            <person name="Ohm R.A."/>
            <person name="Feau N."/>
            <person name="Henrissat B."/>
            <person name="Schoch C.L."/>
            <person name="Horwitz B.A."/>
            <person name="Barry K.W."/>
            <person name="Condon B.J."/>
            <person name="Copeland A.C."/>
            <person name="Dhillon B."/>
            <person name="Glaser F."/>
            <person name="Hesse C.N."/>
            <person name="Kosti I."/>
            <person name="LaButti K."/>
            <person name="Lindquist E.A."/>
            <person name="Lucas S."/>
            <person name="Salamov A.A."/>
            <person name="Bradshaw R.E."/>
            <person name="Ciuffetti L."/>
            <person name="Hamelin R.C."/>
            <person name="Kema G.H.J."/>
            <person name="Lawrence C."/>
            <person name="Scott J.A."/>
            <person name="Spatafora J.W."/>
            <person name="Turgeon B.G."/>
            <person name="de Wit P.J.G.M."/>
            <person name="Zhong S."/>
            <person name="Goodwin S.B."/>
            <person name="Grigoriev I.V."/>
        </authorList>
    </citation>
    <scope>NUCLEOTIDE SEQUENCE [LARGE SCALE GENOMIC DNA]</scope>
    <source>
        <strain evidence="7 8">UAMH 10762</strain>
    </source>
</reference>
<protein>
    <recommendedName>
        <fullName evidence="9">Suppressor of forked domain-containing protein</fullName>
    </recommendedName>
</protein>
<evidence type="ECO:0000313" key="8">
    <source>
        <dbReference type="Proteomes" id="UP000011761"/>
    </source>
</evidence>
<dbReference type="SUPFAM" id="SSF48452">
    <property type="entry name" value="TPR-like"/>
    <property type="match status" value="1"/>
</dbReference>
<dbReference type="InterPro" id="IPR003107">
    <property type="entry name" value="HAT"/>
</dbReference>
<keyword evidence="5" id="KW-0539">Nucleus</keyword>
<evidence type="ECO:0000256" key="3">
    <source>
        <dbReference type="ARBA" id="ARBA00022737"/>
    </source>
</evidence>
<name>M2MIS8_BAUPA</name>
<dbReference type="InterPro" id="IPR059164">
    <property type="entry name" value="HAT_PRP39_C"/>
</dbReference>
<dbReference type="FunFam" id="1.25.40.10:FF:000064">
    <property type="entry name" value="Putative pre-mrna-processing factor 39"/>
    <property type="match status" value="1"/>
</dbReference>
<keyword evidence="3" id="KW-0677">Repeat</keyword>
<keyword evidence="2" id="KW-0507">mRNA processing</keyword>
<evidence type="ECO:0000256" key="6">
    <source>
        <dbReference type="ARBA" id="ARBA00038019"/>
    </source>
</evidence>
<dbReference type="eggNOG" id="KOG1258">
    <property type="taxonomic scope" value="Eukaryota"/>
</dbReference>
<organism evidence="7 8">
    <name type="scientific">Baudoinia panamericana (strain UAMH 10762)</name>
    <name type="common">Angels' share fungus</name>
    <name type="synonym">Baudoinia compniacensis (strain UAMH 10762)</name>
    <dbReference type="NCBI Taxonomy" id="717646"/>
    <lineage>
        <taxon>Eukaryota</taxon>
        <taxon>Fungi</taxon>
        <taxon>Dikarya</taxon>
        <taxon>Ascomycota</taxon>
        <taxon>Pezizomycotina</taxon>
        <taxon>Dothideomycetes</taxon>
        <taxon>Dothideomycetidae</taxon>
        <taxon>Mycosphaerellales</taxon>
        <taxon>Teratosphaeriaceae</taxon>
        <taxon>Baudoinia</taxon>
    </lineage>
</organism>
<dbReference type="STRING" id="717646.M2MIS8"/>
<dbReference type="Gene3D" id="1.25.40.10">
    <property type="entry name" value="Tetratricopeptide repeat domain"/>
    <property type="match status" value="2"/>
</dbReference>
<dbReference type="HOGENOM" id="CLU_007434_3_1_1"/>
<dbReference type="KEGG" id="bcom:BAUCODRAFT_317285"/>
<dbReference type="GO" id="GO:0005685">
    <property type="term" value="C:U1 snRNP"/>
    <property type="evidence" value="ECO:0007669"/>
    <property type="project" value="EnsemblFungi"/>
</dbReference>
<dbReference type="PANTHER" id="PTHR17204">
    <property type="entry name" value="PRE-MRNA PROCESSING PROTEIN PRP39-RELATED"/>
    <property type="match status" value="1"/>
</dbReference>
<sequence length="574" mass="66377">MADFSFSDDHELQNLNAQVLTDPEEFEHWEKLVRAAEAQEGGLNRNSSPQAIAATRDVYDRFLAHFPLFFGYWKKYADIEFSIAGTEAAEMVYERGIASISTSVDLWANYCGFKAETNHDIDMIRELFERGADSVGLDFLAAPFWDKYLEFEERLEAHDRMFAILERIVVIPMHAYARYFERYRALARQQPIQRLAPQDVTERLRSNVAREAGSKLRNTAETERELRSQLDAYHMELFQRTQDETTKRWTFEQEVKRPYFHVNPLDEAQLENWRKYLDFEEGEGDYIRTKFLYERCLVTTANYDEFWFRYARWMQGQGSEKEQEVRTIYQRASCFFVPISQPAIRIQYSMYEEAVGNQTIAADVLEAVLMVLPSHFEAIIALANLQRRQHGHEAALGVLQRYRDSYETTMYVKGALVGESARLVADCKGQVEEARKIFRTQSAGLQDCSIFWMKWFFFEVGQPIRNEEQQAQHYQRVKGVYDAMRESSQLARSTMKEITGYYLAYLCERGPTDAMKELIEVDRQVNGPPTVQQGMERFIDDGKMGDTASLSNGLAGAPMQVGMGMQGGGVHGMS</sequence>
<dbReference type="GO" id="GO:0000395">
    <property type="term" value="P:mRNA 5'-splice site recognition"/>
    <property type="evidence" value="ECO:0007669"/>
    <property type="project" value="TreeGrafter"/>
</dbReference>
<comment type="similarity">
    <text evidence="6">Belongs to the PRP39 family.</text>
</comment>
<dbReference type="EMBL" id="KB445564">
    <property type="protein sequence ID" value="EMC91173.1"/>
    <property type="molecule type" value="Genomic_DNA"/>
</dbReference>
<dbReference type="GO" id="GO:0071004">
    <property type="term" value="C:U2-type prespliceosome"/>
    <property type="evidence" value="ECO:0007669"/>
    <property type="project" value="TreeGrafter"/>
</dbReference>
<evidence type="ECO:0000256" key="4">
    <source>
        <dbReference type="ARBA" id="ARBA00023187"/>
    </source>
</evidence>
<proteinExistence type="inferred from homology"/>
<dbReference type="Proteomes" id="UP000011761">
    <property type="component" value="Unassembled WGS sequence"/>
</dbReference>
<accession>M2MIS8</accession>
<dbReference type="PANTHER" id="PTHR17204:SF5">
    <property type="entry name" value="PRE-MRNA-PROCESSING FACTOR 39"/>
    <property type="match status" value="1"/>
</dbReference>